<dbReference type="GO" id="GO:0008153">
    <property type="term" value="P:4-aminobenzoate biosynthetic process"/>
    <property type="evidence" value="ECO:0007669"/>
    <property type="project" value="TreeGrafter"/>
</dbReference>
<feature type="domain" description="Glutamine amidotransferase" evidence="11">
    <location>
        <begin position="273"/>
        <end position="307"/>
    </location>
</feature>
<dbReference type="SUPFAM" id="SSF52317">
    <property type="entry name" value="Class I glutamine amidotransferase-like"/>
    <property type="match status" value="1"/>
</dbReference>
<feature type="domain" description="Chorismate-utilising enzyme C-terminal" evidence="12">
    <location>
        <begin position="916"/>
        <end position="1018"/>
    </location>
</feature>
<dbReference type="AlphaFoldDB" id="A0A433CXB9"/>
<dbReference type="InterPro" id="IPR029062">
    <property type="entry name" value="Class_I_gatase-like"/>
</dbReference>
<dbReference type="CDD" id="cd01743">
    <property type="entry name" value="GATase1_Anthranilate_Synthase"/>
    <property type="match status" value="1"/>
</dbReference>
<accession>A0A433CXB9</accession>
<keyword evidence="7" id="KW-0315">Glutamine amidotransferase</keyword>
<evidence type="ECO:0000259" key="11">
    <source>
        <dbReference type="Pfam" id="PF00117"/>
    </source>
</evidence>
<feature type="region of interest" description="Disordered" evidence="10">
    <location>
        <begin position="1019"/>
        <end position="1054"/>
    </location>
</feature>
<evidence type="ECO:0000313" key="14">
    <source>
        <dbReference type="EMBL" id="RUP43231.1"/>
    </source>
</evidence>
<reference evidence="14 15" key="1">
    <citation type="journal article" date="2018" name="New Phytol.">
        <title>Phylogenomics of Endogonaceae and evolution of mycorrhizas within Mucoromycota.</title>
        <authorList>
            <person name="Chang Y."/>
            <person name="Desiro A."/>
            <person name="Na H."/>
            <person name="Sandor L."/>
            <person name="Lipzen A."/>
            <person name="Clum A."/>
            <person name="Barry K."/>
            <person name="Grigoriev I.V."/>
            <person name="Martin F.M."/>
            <person name="Stajich J.E."/>
            <person name="Smith M.E."/>
            <person name="Bonito G."/>
            <person name="Spatafora J.W."/>
        </authorList>
    </citation>
    <scope>NUCLEOTIDE SEQUENCE [LARGE SCALE GENOMIC DNA]</scope>
    <source>
        <strain evidence="14 15">GMNB39</strain>
    </source>
</reference>
<evidence type="ECO:0000256" key="7">
    <source>
        <dbReference type="ARBA" id="ARBA00022962"/>
    </source>
</evidence>
<dbReference type="GO" id="GO:0005737">
    <property type="term" value="C:cytoplasm"/>
    <property type="evidence" value="ECO:0007669"/>
    <property type="project" value="TreeGrafter"/>
</dbReference>
<feature type="compositionally biased region" description="Basic residues" evidence="10">
    <location>
        <begin position="612"/>
        <end position="625"/>
    </location>
</feature>
<evidence type="ECO:0000313" key="15">
    <source>
        <dbReference type="Proteomes" id="UP000268093"/>
    </source>
</evidence>
<dbReference type="GO" id="GO:0000162">
    <property type="term" value="P:L-tryptophan biosynthetic process"/>
    <property type="evidence" value="ECO:0007669"/>
    <property type="project" value="TreeGrafter"/>
</dbReference>
<evidence type="ECO:0000256" key="2">
    <source>
        <dbReference type="ARBA" id="ARBA00005009"/>
    </source>
</evidence>
<dbReference type="PANTHER" id="PTHR11236">
    <property type="entry name" value="AMINOBENZOATE/ANTHRANILATE SYNTHASE"/>
    <property type="match status" value="1"/>
</dbReference>
<dbReference type="PROSITE" id="PS51273">
    <property type="entry name" value="GATASE_TYPE_1"/>
    <property type="match status" value="1"/>
</dbReference>
<keyword evidence="15" id="KW-1185">Reference proteome</keyword>
<dbReference type="InterPro" id="IPR005801">
    <property type="entry name" value="ADC_synthase"/>
</dbReference>
<dbReference type="Pfam" id="PF00117">
    <property type="entry name" value="GATase"/>
    <property type="match status" value="2"/>
</dbReference>
<dbReference type="EMBL" id="RBNI01011413">
    <property type="protein sequence ID" value="RUP43231.1"/>
    <property type="molecule type" value="Genomic_DNA"/>
</dbReference>
<evidence type="ECO:0000256" key="10">
    <source>
        <dbReference type="SAM" id="MobiDB-lite"/>
    </source>
</evidence>
<comment type="similarity">
    <text evidence="3">In the C-terminal section; belongs to the anthranilate synthase component I family.</text>
</comment>
<dbReference type="InterPro" id="IPR017926">
    <property type="entry name" value="GATASE"/>
</dbReference>
<dbReference type="InterPro" id="IPR006221">
    <property type="entry name" value="TrpG/PapA_dom"/>
</dbReference>
<evidence type="ECO:0000256" key="4">
    <source>
        <dbReference type="ARBA" id="ARBA00013139"/>
    </source>
</evidence>
<dbReference type="GO" id="GO:0046820">
    <property type="term" value="F:4-amino-4-deoxychorismate synthase activity"/>
    <property type="evidence" value="ECO:0007669"/>
    <property type="project" value="UniProtKB-EC"/>
</dbReference>
<feature type="domain" description="Glutamine amidotransferase" evidence="11">
    <location>
        <begin position="137"/>
        <end position="246"/>
    </location>
</feature>
<sequence>MPALRSLIIDNYDSYTFNLLQLWDREDIENVVVIRNDQFDWYVARDPDQTNASQTRSAYTDNAYIFLAISHTTCHSYKAHPPRYHPSTLRQRHHIPWPRETGAPRRKSPTLADRQFFCIAFNKNLLRTQSDALDDNTCIPILGVCLGHQAIGHFFGAKCATQIVHAPRIMHGRLSQVRLLGPTAAAEAGQKEKLVNHRGLFESVPSPFWAVRYHSLIVDPQTLPATIIPTAYCVEDDADVEALMAGQDVDPCSAHQLPQTSSKPDCEKYASLKTIMAFQHVARPLWGVQFHPESICTEYGKKMMRNFQRATLDWIHKNKKPLRTSSLPATIRALSVVALFPSLTIRAPPAVNPCFSLMVKRVAGDMGPNSGSLFRQLIERQVEHGTDAMNDVVWLDSAKSGPLSNFSYLSTTPTFTLTYSTLHRQLTFTSPHHSLPAPHTLPPGTTFFTVLSRLLSSLDAVPTHNLDPAHALPDTGFRGGLVGYLGYEMKRESLKGYVVPDEQLCGCVAHDGSACCRCVREPDAAFHFLDRFIVYDHARGDVWACAITNEVEDEIHLGVGVGEDQTVRVGMTDEQCRRWLADITTLVSDWTTGRGPHHPDGTSSIPNACAQHTHHKPYHPHRRTSASHDHEPPAQFLPDAARTSYLASIRRAVAQIHEGESYELCLTTHFRHHLPPLGGECSPLLTELYADYLRVRNPAPFAALMTFAPCGMSVLGASPERFLKVDARGRVEMKPVKGTVAVARGCICEWSGKEGGEGACDGGVECEKRTREENGRRVRDLRCNVKERGENLMHFHSLTDNWPPALSVDCRPHTQRPRTNLRPHFCQSSRSDPSRVLRDRPPARLHRHWRLEARCRLCHGCRRVLSTRYCSFLLPLPCMASLLPNFYYLYHAWRPCCLFIKYGHRHNGTQYRNPSAGSMTGAPKLRSVQILDSLEDHVPRGVYSGCMGYFSIGDARALGGKGTADFNVVIRTGIVTTMPCGEEEVGDVRRGQELSIGAGGAITFLSNPEREWDEVLLKSRSVAPRPPSTSQRPGVLEQTAPGGTHSIDSLDESC</sequence>
<dbReference type="EC" id="2.6.1.85" evidence="4"/>
<evidence type="ECO:0000256" key="3">
    <source>
        <dbReference type="ARBA" id="ARBA00005970"/>
    </source>
</evidence>
<evidence type="ECO:0000259" key="12">
    <source>
        <dbReference type="Pfam" id="PF00425"/>
    </source>
</evidence>
<dbReference type="InterPro" id="IPR019999">
    <property type="entry name" value="Anth_synth_I-like"/>
</dbReference>
<evidence type="ECO:0000259" key="13">
    <source>
        <dbReference type="Pfam" id="PF04715"/>
    </source>
</evidence>
<proteinExistence type="inferred from homology"/>
<keyword evidence="5" id="KW-0808">Transferase</keyword>
<dbReference type="OrthoDB" id="64220at2759"/>
<dbReference type="Pfam" id="PF00425">
    <property type="entry name" value="Chorismate_bind"/>
    <property type="match status" value="2"/>
</dbReference>
<dbReference type="GO" id="GO:0046656">
    <property type="term" value="P:folic acid biosynthetic process"/>
    <property type="evidence" value="ECO:0007669"/>
    <property type="project" value="UniProtKB-KW"/>
</dbReference>
<protein>
    <recommendedName>
        <fullName evidence="4">aminodeoxychorismate synthase</fullName>
        <ecNumber evidence="4">2.6.1.85</ecNumber>
    </recommendedName>
    <alternativeName>
        <fullName evidence="8">Para-aminobenzoate synthase</fullName>
    </alternativeName>
    <alternativeName>
        <fullName evidence="9">p-aminobenzoic acid synthase</fullName>
    </alternativeName>
</protein>
<feature type="domain" description="Chorismate-utilising enzyme C-terminal" evidence="12">
    <location>
        <begin position="643"/>
        <end position="799"/>
    </location>
</feature>
<keyword evidence="6" id="KW-0289">Folate biosynthesis</keyword>
<evidence type="ECO:0000256" key="6">
    <source>
        <dbReference type="ARBA" id="ARBA00022909"/>
    </source>
</evidence>
<dbReference type="Pfam" id="PF04715">
    <property type="entry name" value="Anth_synt_I_N"/>
    <property type="match status" value="1"/>
</dbReference>
<gene>
    <name evidence="14" type="ORF">BC936DRAFT_137449</name>
</gene>
<organism evidence="14 15">
    <name type="scientific">Jimgerdemannia flammicorona</name>
    <dbReference type="NCBI Taxonomy" id="994334"/>
    <lineage>
        <taxon>Eukaryota</taxon>
        <taxon>Fungi</taxon>
        <taxon>Fungi incertae sedis</taxon>
        <taxon>Mucoromycota</taxon>
        <taxon>Mucoromycotina</taxon>
        <taxon>Endogonomycetes</taxon>
        <taxon>Endogonales</taxon>
        <taxon>Endogonaceae</taxon>
        <taxon>Jimgerdemannia</taxon>
    </lineage>
</organism>
<dbReference type="GO" id="GO:0046654">
    <property type="term" value="P:tetrahydrofolate biosynthetic process"/>
    <property type="evidence" value="ECO:0007669"/>
    <property type="project" value="UniProtKB-UniPathway"/>
</dbReference>
<dbReference type="Proteomes" id="UP000268093">
    <property type="component" value="Unassembled WGS sequence"/>
</dbReference>
<comment type="caution">
    <text evidence="14">The sequence shown here is derived from an EMBL/GenBank/DDBJ whole genome shotgun (WGS) entry which is preliminary data.</text>
</comment>
<dbReference type="Gene3D" id="3.60.120.10">
    <property type="entry name" value="Anthranilate synthase"/>
    <property type="match status" value="2"/>
</dbReference>
<feature type="region of interest" description="Disordered" evidence="10">
    <location>
        <begin position="816"/>
        <end position="838"/>
    </location>
</feature>
<dbReference type="InterPro" id="IPR006805">
    <property type="entry name" value="Anth_synth_I_N"/>
</dbReference>
<comment type="pathway">
    <text evidence="2">Cofactor biosynthesis; tetrahydrofolate biosynthesis; 4-aminobenzoate from chorismate: step 1/2.</text>
</comment>
<dbReference type="SUPFAM" id="SSF56322">
    <property type="entry name" value="ADC synthase"/>
    <property type="match status" value="2"/>
</dbReference>
<evidence type="ECO:0000256" key="5">
    <source>
        <dbReference type="ARBA" id="ARBA00022679"/>
    </source>
</evidence>
<dbReference type="Gene3D" id="3.40.50.880">
    <property type="match status" value="1"/>
</dbReference>
<evidence type="ECO:0000256" key="1">
    <source>
        <dbReference type="ARBA" id="ARBA00001000"/>
    </source>
</evidence>
<dbReference type="PANTHER" id="PTHR11236:SF18">
    <property type="entry name" value="AMINODEOXYCHORISMATE SYNTHASE"/>
    <property type="match status" value="1"/>
</dbReference>
<feature type="region of interest" description="Disordered" evidence="10">
    <location>
        <begin position="607"/>
        <end position="631"/>
    </location>
</feature>
<comment type="catalytic activity">
    <reaction evidence="1">
        <text>chorismate + L-glutamine = 4-amino-4-deoxychorismate + L-glutamate</text>
        <dbReference type="Rhea" id="RHEA:11672"/>
        <dbReference type="ChEBI" id="CHEBI:29748"/>
        <dbReference type="ChEBI" id="CHEBI:29985"/>
        <dbReference type="ChEBI" id="CHEBI:58359"/>
        <dbReference type="ChEBI" id="CHEBI:58406"/>
        <dbReference type="EC" id="2.6.1.85"/>
    </reaction>
</comment>
<dbReference type="InterPro" id="IPR015890">
    <property type="entry name" value="Chorismate_C"/>
</dbReference>
<feature type="domain" description="Anthranilate synthase component I N-terminal" evidence="13">
    <location>
        <begin position="391"/>
        <end position="540"/>
    </location>
</feature>
<evidence type="ECO:0000256" key="9">
    <source>
        <dbReference type="ARBA" id="ARBA00031904"/>
    </source>
</evidence>
<name>A0A433CXB9_9FUNG</name>
<evidence type="ECO:0000256" key="8">
    <source>
        <dbReference type="ARBA" id="ARBA00031329"/>
    </source>
</evidence>
<dbReference type="UniPathway" id="UPA00077">
    <property type="reaction ID" value="UER00149"/>
</dbReference>